<dbReference type="Pfam" id="PF00069">
    <property type="entry name" value="Pkinase"/>
    <property type="match status" value="1"/>
</dbReference>
<dbReference type="InterPro" id="IPR000719">
    <property type="entry name" value="Prot_kinase_dom"/>
</dbReference>
<dbReference type="PROSITE" id="PS50011">
    <property type="entry name" value="PROTEIN_KINASE_DOM"/>
    <property type="match status" value="1"/>
</dbReference>
<sequence>MSTYYDIPTDSLQTVTLPYDVPSNTWKITEKATSEQVLIIHSQKRSKTFCCIKTLHRRKNNNLKQMNCYRELIALKTLTGTENIVRLIDSNIADDKEKGKKFWIIMECAPGCTLKEFINKTCRGRITFLEAILITQQLVSVVKNRHSKGILHRNILLENIMIEWDYQHSPIDTIKITLINFSYSYTKEIDVSTTTHQSSKTNRYNSPTIDTINVCSILLWLLTNVELPITKEKNQEHAAALAVYYHINAKMRLIKLTEKLIR</sequence>
<dbReference type="GO" id="GO:0005524">
    <property type="term" value="F:ATP binding"/>
    <property type="evidence" value="ECO:0007669"/>
    <property type="project" value="InterPro"/>
</dbReference>
<evidence type="ECO:0000313" key="2">
    <source>
        <dbReference type="EMBL" id="CAF1368454.1"/>
    </source>
</evidence>
<feature type="domain" description="Protein kinase" evidence="1">
    <location>
        <begin position="1"/>
        <end position="262"/>
    </location>
</feature>
<dbReference type="Proteomes" id="UP000663829">
    <property type="component" value="Unassembled WGS sequence"/>
</dbReference>
<reference evidence="2" key="1">
    <citation type="submission" date="2021-02" db="EMBL/GenBank/DDBJ databases">
        <authorList>
            <person name="Nowell W R."/>
        </authorList>
    </citation>
    <scope>NUCLEOTIDE SEQUENCE</scope>
</reference>
<proteinExistence type="predicted"/>
<accession>A0A815IGK9</accession>
<dbReference type="OrthoDB" id="10494727at2759"/>
<evidence type="ECO:0000313" key="3">
    <source>
        <dbReference type="EMBL" id="CAF4252730.1"/>
    </source>
</evidence>
<evidence type="ECO:0000259" key="1">
    <source>
        <dbReference type="PROSITE" id="PS50011"/>
    </source>
</evidence>
<dbReference type="GO" id="GO:0004672">
    <property type="term" value="F:protein kinase activity"/>
    <property type="evidence" value="ECO:0007669"/>
    <property type="project" value="InterPro"/>
</dbReference>
<dbReference type="SUPFAM" id="SSF56112">
    <property type="entry name" value="Protein kinase-like (PK-like)"/>
    <property type="match status" value="1"/>
</dbReference>
<dbReference type="EMBL" id="CAJOBC010074119">
    <property type="protein sequence ID" value="CAF4252730.1"/>
    <property type="molecule type" value="Genomic_DNA"/>
</dbReference>
<evidence type="ECO:0000313" key="4">
    <source>
        <dbReference type="Proteomes" id="UP000663829"/>
    </source>
</evidence>
<dbReference type="PANTHER" id="PTHR44167">
    <property type="entry name" value="OVARIAN-SPECIFIC SERINE/THREONINE-PROTEIN KINASE LOK-RELATED"/>
    <property type="match status" value="1"/>
</dbReference>
<dbReference type="EMBL" id="CAJNOQ010015784">
    <property type="protein sequence ID" value="CAF1368454.1"/>
    <property type="molecule type" value="Genomic_DNA"/>
</dbReference>
<dbReference type="InterPro" id="IPR011009">
    <property type="entry name" value="Kinase-like_dom_sf"/>
</dbReference>
<organism evidence="2 4">
    <name type="scientific">Didymodactylos carnosus</name>
    <dbReference type="NCBI Taxonomy" id="1234261"/>
    <lineage>
        <taxon>Eukaryota</taxon>
        <taxon>Metazoa</taxon>
        <taxon>Spiralia</taxon>
        <taxon>Gnathifera</taxon>
        <taxon>Rotifera</taxon>
        <taxon>Eurotatoria</taxon>
        <taxon>Bdelloidea</taxon>
        <taxon>Philodinida</taxon>
        <taxon>Philodinidae</taxon>
        <taxon>Didymodactylos</taxon>
    </lineage>
</organism>
<dbReference type="Gene3D" id="1.10.510.10">
    <property type="entry name" value="Transferase(Phosphotransferase) domain 1"/>
    <property type="match status" value="1"/>
</dbReference>
<gene>
    <name evidence="2" type="ORF">GPM918_LOCUS31735</name>
    <name evidence="3" type="ORF">SRO942_LOCUS32385</name>
</gene>
<protein>
    <recommendedName>
        <fullName evidence="1">Protein kinase domain-containing protein</fullName>
    </recommendedName>
</protein>
<dbReference type="Proteomes" id="UP000681722">
    <property type="component" value="Unassembled WGS sequence"/>
</dbReference>
<dbReference type="AlphaFoldDB" id="A0A815IGK9"/>
<dbReference type="PANTHER" id="PTHR44167:SF24">
    <property type="entry name" value="SERINE_THREONINE-PROTEIN KINASE CHK2"/>
    <property type="match status" value="1"/>
</dbReference>
<name>A0A815IGK9_9BILA</name>
<keyword evidence="4" id="KW-1185">Reference proteome</keyword>
<comment type="caution">
    <text evidence="2">The sequence shown here is derived from an EMBL/GenBank/DDBJ whole genome shotgun (WGS) entry which is preliminary data.</text>
</comment>
<dbReference type="SMART" id="SM00220">
    <property type="entry name" value="S_TKc"/>
    <property type="match status" value="1"/>
</dbReference>